<evidence type="ECO:0000256" key="6">
    <source>
        <dbReference type="ARBA" id="ARBA00022989"/>
    </source>
</evidence>
<evidence type="ECO:0000256" key="2">
    <source>
        <dbReference type="ARBA" id="ARBA00022448"/>
    </source>
</evidence>
<keyword evidence="4 11" id="KW-1003">Cell membrane</keyword>
<evidence type="ECO:0000256" key="3">
    <source>
        <dbReference type="ARBA" id="ARBA00022449"/>
    </source>
</evidence>
<feature type="transmembrane region" description="Helical" evidence="11">
    <location>
        <begin position="200"/>
        <end position="223"/>
    </location>
</feature>
<keyword evidence="7 11" id="KW-0915">Sodium</keyword>
<feature type="transmembrane region" description="Helical" evidence="11">
    <location>
        <begin position="257"/>
        <end position="285"/>
    </location>
</feature>
<keyword evidence="6 11" id="KW-1133">Transmembrane helix</keyword>
<dbReference type="STRING" id="649764.HMPREF0762_02037"/>
<feature type="transmembrane region" description="Helical" evidence="11">
    <location>
        <begin position="457"/>
        <end position="475"/>
    </location>
</feature>
<keyword evidence="5 11" id="KW-0812">Transmembrane</keyword>
<dbReference type="HAMAP" id="MF_01844">
    <property type="entry name" value="NhaA"/>
    <property type="match status" value="1"/>
</dbReference>
<comment type="catalytic activity">
    <reaction evidence="11">
        <text>Na(+)(in) + 2 H(+)(out) = Na(+)(out) + 2 H(+)(in)</text>
        <dbReference type="Rhea" id="RHEA:29251"/>
        <dbReference type="ChEBI" id="CHEBI:15378"/>
        <dbReference type="ChEBI" id="CHEBI:29101"/>
    </reaction>
</comment>
<feature type="transmembrane region" description="Helical" evidence="11">
    <location>
        <begin position="229"/>
        <end position="245"/>
    </location>
</feature>
<dbReference type="GO" id="GO:0005886">
    <property type="term" value="C:plasma membrane"/>
    <property type="evidence" value="ECO:0007669"/>
    <property type="project" value="UniProtKB-SubCell"/>
</dbReference>
<keyword evidence="10 11" id="KW-0739">Sodium transport</keyword>
<dbReference type="PANTHER" id="PTHR30341">
    <property type="entry name" value="SODIUM ION/PROTON ANTIPORTER NHAA-RELATED"/>
    <property type="match status" value="1"/>
</dbReference>
<dbReference type="InterPro" id="IPR004670">
    <property type="entry name" value="NhaA"/>
</dbReference>
<dbReference type="EMBL" id="ACUX02000019">
    <property type="protein sequence ID" value="EEZ60558.1"/>
    <property type="molecule type" value="Genomic_DNA"/>
</dbReference>
<dbReference type="GO" id="GO:0015385">
    <property type="term" value="F:sodium:proton antiporter activity"/>
    <property type="evidence" value="ECO:0007669"/>
    <property type="project" value="UniProtKB-UniRule"/>
</dbReference>
<dbReference type="InterPro" id="IPR023171">
    <property type="entry name" value="Na/H_antiporter_dom_sf"/>
</dbReference>
<dbReference type="Pfam" id="PF06965">
    <property type="entry name" value="Na_H_antiport_1"/>
    <property type="match status" value="1"/>
</dbReference>
<evidence type="ECO:0000256" key="10">
    <source>
        <dbReference type="ARBA" id="ARBA00023201"/>
    </source>
</evidence>
<keyword evidence="8 11" id="KW-0406">Ion transport</keyword>
<keyword evidence="3 11" id="KW-0050">Antiport</keyword>
<gene>
    <name evidence="11 12" type="primary">nhaA</name>
    <name evidence="12" type="ORF">HMPREF0762_02037</name>
</gene>
<feature type="transmembrane region" description="Helical" evidence="11">
    <location>
        <begin position="107"/>
        <end position="126"/>
    </location>
</feature>
<evidence type="ECO:0000256" key="8">
    <source>
        <dbReference type="ARBA" id="ARBA00023065"/>
    </source>
</evidence>
<feature type="transmembrane region" description="Helical" evidence="11">
    <location>
        <begin position="174"/>
        <end position="193"/>
    </location>
</feature>
<keyword evidence="9 11" id="KW-0472">Membrane</keyword>
<feature type="transmembrane region" description="Helical" evidence="11">
    <location>
        <begin position="64"/>
        <end position="87"/>
    </location>
</feature>
<feature type="transmembrane region" description="Helical" evidence="11">
    <location>
        <begin position="351"/>
        <end position="370"/>
    </location>
</feature>
<evidence type="ECO:0000256" key="9">
    <source>
        <dbReference type="ARBA" id="ARBA00023136"/>
    </source>
</evidence>
<feature type="transmembrane region" description="Helical" evidence="11">
    <location>
        <begin position="147"/>
        <end position="168"/>
    </location>
</feature>
<evidence type="ECO:0000313" key="12">
    <source>
        <dbReference type="EMBL" id="EEZ60558.1"/>
    </source>
</evidence>
<proteinExistence type="inferred from homology"/>
<feature type="transmembrane region" description="Helical" evidence="11">
    <location>
        <begin position="424"/>
        <end position="445"/>
    </location>
</feature>
<evidence type="ECO:0000256" key="7">
    <source>
        <dbReference type="ARBA" id="ARBA00023053"/>
    </source>
</evidence>
<dbReference type="eggNOG" id="COG3004">
    <property type="taxonomic scope" value="Bacteria"/>
</dbReference>
<dbReference type="HOGENOM" id="CLU_015803_1_2_11"/>
<evidence type="ECO:0000256" key="5">
    <source>
        <dbReference type="ARBA" id="ARBA00022692"/>
    </source>
</evidence>
<accession>D0WJL0</accession>
<comment type="function">
    <text evidence="11">Na(+)/H(+) antiporter that extrudes sodium in exchange for external protons.</text>
</comment>
<dbReference type="AlphaFoldDB" id="D0WJL0"/>
<protein>
    <recommendedName>
        <fullName evidence="11">Na(+)/H(+) antiporter NhaA</fullName>
    </recommendedName>
    <alternativeName>
        <fullName evidence="11">Sodium/proton antiporter NhaA</fullName>
    </alternativeName>
</protein>
<feature type="transmembrane region" description="Helical" evidence="11">
    <location>
        <begin position="382"/>
        <end position="404"/>
    </location>
</feature>
<dbReference type="GO" id="GO:0006885">
    <property type="term" value="P:regulation of pH"/>
    <property type="evidence" value="ECO:0007669"/>
    <property type="project" value="UniProtKB-UniRule"/>
</dbReference>
<evidence type="ECO:0000256" key="11">
    <source>
        <dbReference type="HAMAP-Rule" id="MF_01844"/>
    </source>
</evidence>
<comment type="similarity">
    <text evidence="11">Belongs to the NhaA Na(+)/H(+) (TC 2.A.33) antiporter family.</text>
</comment>
<keyword evidence="2 11" id="KW-0813">Transport</keyword>
<evidence type="ECO:0000256" key="1">
    <source>
        <dbReference type="ARBA" id="ARBA00004429"/>
    </source>
</evidence>
<comment type="caution">
    <text evidence="12">The sequence shown here is derived from an EMBL/GenBank/DDBJ whole genome shotgun (WGS) entry which is preliminary data.</text>
</comment>
<dbReference type="PANTHER" id="PTHR30341:SF0">
    <property type="entry name" value="NA(+)_H(+) ANTIPORTER NHAA"/>
    <property type="match status" value="1"/>
</dbReference>
<comment type="subcellular location">
    <subcellularLocation>
        <location evidence="1">Cell inner membrane</location>
        <topology evidence="1">Multi-pass membrane protein</topology>
    </subcellularLocation>
    <subcellularLocation>
        <location evidence="11">Cell membrane</location>
        <topology evidence="11">Multi-pass membrane protein</topology>
    </subcellularLocation>
</comment>
<dbReference type="Gene3D" id="1.20.1530.10">
    <property type="entry name" value="Na+/H+ antiporter like domain"/>
    <property type="match status" value="1"/>
</dbReference>
<keyword evidence="13" id="KW-1185">Reference proteome</keyword>
<name>D0WJL0_SLAES</name>
<evidence type="ECO:0000313" key="13">
    <source>
        <dbReference type="Proteomes" id="UP000006001"/>
    </source>
</evidence>
<dbReference type="NCBIfam" id="TIGR00773">
    <property type="entry name" value="NhaA"/>
    <property type="match status" value="1"/>
</dbReference>
<dbReference type="Proteomes" id="UP000006001">
    <property type="component" value="Unassembled WGS sequence"/>
</dbReference>
<reference evidence="12" key="1">
    <citation type="submission" date="2009-10" db="EMBL/GenBank/DDBJ databases">
        <authorList>
            <person name="Weinstock G."/>
            <person name="Sodergren E."/>
            <person name="Clifton S."/>
            <person name="Fulton L."/>
            <person name="Fulton B."/>
            <person name="Courtney L."/>
            <person name="Fronick C."/>
            <person name="Harrison M."/>
            <person name="Strong C."/>
            <person name="Farmer C."/>
            <person name="Delahaunty K."/>
            <person name="Markovic C."/>
            <person name="Hall O."/>
            <person name="Minx P."/>
            <person name="Tomlinson C."/>
            <person name="Mitreva M."/>
            <person name="Nelson J."/>
            <person name="Hou S."/>
            <person name="Wollam A."/>
            <person name="Pepin K.H."/>
            <person name="Johnson M."/>
            <person name="Bhonagiri V."/>
            <person name="Nash W.E."/>
            <person name="Warren W."/>
            <person name="Chinwalla A."/>
            <person name="Mardis E.R."/>
            <person name="Wilson R.K."/>
        </authorList>
    </citation>
    <scope>NUCLEOTIDE SEQUENCE [LARGE SCALE GENOMIC DNA]</scope>
    <source>
        <strain evidence="12">ATCC 700122</strain>
    </source>
</reference>
<sequence>MARLIATPAPTLCARAPHRRIPIAGRQQGDRPVQTEHDLYIDETRERVKHYFRWIEFTHSSTKAAGVMLVAAILALIVANSPIYDAFLGFWHAHLTFGFGENVRSMTLAHFINDVLMAIFFLLVGLEIKYEMTVGELTNIRQAILPIMAAAGGVVAPILIFIAFNFGTATASGWGIPTATDIAFALGVLSLLGDRIPSGVRVFLSTLAVADDIIAILILAIFYGQSPSIPWLGAAALVMIALIALNKRHVYALAPYIALGVVLWYCIFSSGIHSTIAGVLLAFAIPSGSHVNLHTFADWSGRKVEQARESFAPETPVIAQGDYLKAVAELSKVAKQVIPPAVRLEKYLYPWVYFLILPLFALTNADVRLVDGTLGNVFASPVLYGVFFGLLIGKPAGILAMTLITVKSGLAGLPSGARAAHMVGAALLGGIGFTMAIFVANLAFVDPVAVTIAKVGILSASLVAGVAGFLLLLFVSRKDAQDDSCKTDNLAETTA</sequence>
<evidence type="ECO:0000256" key="4">
    <source>
        <dbReference type="ARBA" id="ARBA00022475"/>
    </source>
</evidence>
<organism evidence="12 13">
    <name type="scientific">Slackia exigua (strain ATCC 700122 / DSM 15923 / CIP 105133 / JCM 11022 / KCTC 5966 / S-7)</name>
    <dbReference type="NCBI Taxonomy" id="649764"/>
    <lineage>
        <taxon>Bacteria</taxon>
        <taxon>Bacillati</taxon>
        <taxon>Actinomycetota</taxon>
        <taxon>Coriobacteriia</taxon>
        <taxon>Eggerthellales</taxon>
        <taxon>Eggerthellaceae</taxon>
        <taxon>Slackia</taxon>
    </lineage>
</organism>